<evidence type="ECO:0000313" key="3">
    <source>
        <dbReference type="Proteomes" id="UP000266272"/>
    </source>
</evidence>
<evidence type="ECO:0000256" key="1">
    <source>
        <dbReference type="SAM" id="MobiDB-lite"/>
    </source>
</evidence>
<dbReference type="EMBL" id="PXOA01000622">
    <property type="protein sequence ID" value="RFU73659.1"/>
    <property type="molecule type" value="Genomic_DNA"/>
</dbReference>
<feature type="region of interest" description="Disordered" evidence="1">
    <location>
        <begin position="130"/>
        <end position="152"/>
    </location>
</feature>
<sequence>MTARGTCACPIALADVSQTVTISQPPELAKRCSTRQNISALDSMAAELPAVVRIYMPPFVVSGFGNPAARLDKTSASIVRSGQASRHATPVDSEYIGNGGACKAEKNTTHKARDVHAHTHVALLGDAANAEGEERKGGLRNATLDKSPVAVP</sequence>
<organism evidence="2 3">
    <name type="scientific">Trichoderma arundinaceum</name>
    <dbReference type="NCBI Taxonomy" id="490622"/>
    <lineage>
        <taxon>Eukaryota</taxon>
        <taxon>Fungi</taxon>
        <taxon>Dikarya</taxon>
        <taxon>Ascomycota</taxon>
        <taxon>Pezizomycotina</taxon>
        <taxon>Sordariomycetes</taxon>
        <taxon>Hypocreomycetidae</taxon>
        <taxon>Hypocreales</taxon>
        <taxon>Hypocreaceae</taxon>
        <taxon>Trichoderma</taxon>
    </lineage>
</organism>
<gene>
    <name evidence="2" type="ORF">TARUN_8582</name>
</gene>
<dbReference type="Proteomes" id="UP000266272">
    <property type="component" value="Unassembled WGS sequence"/>
</dbReference>
<reference evidence="2 3" key="1">
    <citation type="journal article" date="2018" name="PLoS Pathog.">
        <title>Evolution of structural diversity of trichothecenes, a family of toxins produced by plant pathogenic and entomopathogenic fungi.</title>
        <authorList>
            <person name="Proctor R.H."/>
            <person name="McCormick S.P."/>
            <person name="Kim H.S."/>
            <person name="Cardoza R.E."/>
            <person name="Stanley A.M."/>
            <person name="Lindo L."/>
            <person name="Kelly A."/>
            <person name="Brown D.W."/>
            <person name="Lee T."/>
            <person name="Vaughan M.M."/>
            <person name="Alexander N.J."/>
            <person name="Busman M."/>
            <person name="Gutierrez S."/>
        </authorList>
    </citation>
    <scope>NUCLEOTIDE SEQUENCE [LARGE SCALE GENOMIC DNA]</scope>
    <source>
        <strain evidence="2 3">IBT 40837</strain>
    </source>
</reference>
<keyword evidence="3" id="KW-1185">Reference proteome</keyword>
<name>A0A395NCE4_TRIAR</name>
<evidence type="ECO:0000313" key="2">
    <source>
        <dbReference type="EMBL" id="RFU73659.1"/>
    </source>
</evidence>
<proteinExistence type="predicted"/>
<accession>A0A395NCE4</accession>
<dbReference type="AlphaFoldDB" id="A0A395NCE4"/>
<comment type="caution">
    <text evidence="2">The sequence shown here is derived from an EMBL/GenBank/DDBJ whole genome shotgun (WGS) entry which is preliminary data.</text>
</comment>
<protein>
    <submittedName>
        <fullName evidence="2">Uncharacterized protein</fullName>
    </submittedName>
</protein>